<keyword evidence="4 6" id="KW-1133">Transmembrane helix</keyword>
<keyword evidence="5 6" id="KW-0472">Membrane</keyword>
<evidence type="ECO:0000256" key="6">
    <source>
        <dbReference type="SAM" id="Phobius"/>
    </source>
</evidence>
<proteinExistence type="predicted"/>
<dbReference type="EMBL" id="FOGC01000003">
    <property type="protein sequence ID" value="SEQ43833.1"/>
    <property type="molecule type" value="Genomic_DNA"/>
</dbReference>
<name>A0A1H9G1L7_9GAMM</name>
<keyword evidence="3 6" id="KW-0812">Transmembrane</keyword>
<evidence type="ECO:0000256" key="5">
    <source>
        <dbReference type="ARBA" id="ARBA00023136"/>
    </source>
</evidence>
<dbReference type="Pfam" id="PF04024">
    <property type="entry name" value="PspC"/>
    <property type="match status" value="1"/>
</dbReference>
<dbReference type="PANTHER" id="PTHR33885">
    <property type="entry name" value="PHAGE SHOCK PROTEIN C"/>
    <property type="match status" value="1"/>
</dbReference>
<evidence type="ECO:0000313" key="9">
    <source>
        <dbReference type="Proteomes" id="UP000242515"/>
    </source>
</evidence>
<organism evidence="8 9">
    <name type="scientific">Rosenbergiella nectarea</name>
    <dbReference type="NCBI Taxonomy" id="988801"/>
    <lineage>
        <taxon>Bacteria</taxon>
        <taxon>Pseudomonadati</taxon>
        <taxon>Pseudomonadota</taxon>
        <taxon>Gammaproteobacteria</taxon>
        <taxon>Enterobacterales</taxon>
        <taxon>Erwiniaceae</taxon>
        <taxon>Rosenbergiella</taxon>
    </lineage>
</organism>
<keyword evidence="2" id="KW-1003">Cell membrane</keyword>
<dbReference type="InterPro" id="IPR052027">
    <property type="entry name" value="PspC"/>
</dbReference>
<evidence type="ECO:0000256" key="4">
    <source>
        <dbReference type="ARBA" id="ARBA00022989"/>
    </source>
</evidence>
<keyword evidence="9" id="KW-1185">Reference proteome</keyword>
<accession>A0A1H9G1L7</accession>
<protein>
    <submittedName>
        <fullName evidence="8">Phage shock protein C (PspC) family protein</fullName>
    </submittedName>
</protein>
<dbReference type="NCBIfam" id="TIGR02978">
    <property type="entry name" value="phageshock_pspC"/>
    <property type="match status" value="1"/>
</dbReference>
<gene>
    <name evidence="8" type="ORF">SAMN05216522_10333</name>
</gene>
<reference evidence="9" key="1">
    <citation type="submission" date="2016-10" db="EMBL/GenBank/DDBJ databases">
        <authorList>
            <person name="Varghese N."/>
            <person name="Submissions S."/>
        </authorList>
    </citation>
    <scope>NUCLEOTIDE SEQUENCE [LARGE SCALE GENOMIC DNA]</scope>
    <source>
        <strain evidence="9">8N4</strain>
    </source>
</reference>
<dbReference type="STRING" id="988801.SAMN05216522_10333"/>
<dbReference type="PANTHER" id="PTHR33885:SF3">
    <property type="entry name" value="PHAGE SHOCK PROTEIN C"/>
    <property type="match status" value="1"/>
</dbReference>
<dbReference type="InterPro" id="IPR014320">
    <property type="entry name" value="Phageshock_PspC"/>
</dbReference>
<evidence type="ECO:0000256" key="2">
    <source>
        <dbReference type="ARBA" id="ARBA00022475"/>
    </source>
</evidence>
<dbReference type="RefSeq" id="WP_092673549.1">
    <property type="nucleotide sequence ID" value="NZ_FOGC01000003.1"/>
</dbReference>
<evidence type="ECO:0000256" key="3">
    <source>
        <dbReference type="ARBA" id="ARBA00022692"/>
    </source>
</evidence>
<comment type="subcellular location">
    <subcellularLocation>
        <location evidence="1">Cell membrane</location>
        <topology evidence="1">Single-pass membrane protein</topology>
    </subcellularLocation>
</comment>
<evidence type="ECO:0000259" key="7">
    <source>
        <dbReference type="Pfam" id="PF04024"/>
    </source>
</evidence>
<dbReference type="Proteomes" id="UP000242515">
    <property type="component" value="Unassembled WGS sequence"/>
</dbReference>
<dbReference type="AlphaFoldDB" id="A0A1H9G1L7"/>
<dbReference type="OrthoDB" id="7359894at2"/>
<evidence type="ECO:0000313" key="8">
    <source>
        <dbReference type="EMBL" id="SEQ43833.1"/>
    </source>
</evidence>
<feature type="transmembrane region" description="Helical" evidence="6">
    <location>
        <begin position="41"/>
        <end position="65"/>
    </location>
</feature>
<sequence length="120" mass="13402">MIKLPFISDKPLYRNSEEGKILGVCAGIADYSGLPVNLVRIIAVLSTFGLFFVTLLLYVALGFILDKKPRGSNAEPATLSIDEVLSQADQTLKESEQRLRKMEGYVTSETFSVRSRFRKL</sequence>
<evidence type="ECO:0000256" key="1">
    <source>
        <dbReference type="ARBA" id="ARBA00004162"/>
    </source>
</evidence>
<dbReference type="InterPro" id="IPR007168">
    <property type="entry name" value="Phageshock_PspC_N"/>
</dbReference>
<feature type="domain" description="Phage shock protein PspC N-terminal" evidence="7">
    <location>
        <begin position="10"/>
        <end position="67"/>
    </location>
</feature>
<dbReference type="GO" id="GO:0005886">
    <property type="term" value="C:plasma membrane"/>
    <property type="evidence" value="ECO:0007669"/>
    <property type="project" value="UniProtKB-SubCell"/>
</dbReference>